<dbReference type="PANTHER" id="PTHR33495:SF13">
    <property type="entry name" value="ANTI-SIGMA-F FACTOR ANTAGONIST RSFB"/>
    <property type="match status" value="1"/>
</dbReference>
<dbReference type="Gene3D" id="3.30.750.24">
    <property type="entry name" value="STAS domain"/>
    <property type="match status" value="1"/>
</dbReference>
<evidence type="ECO:0000256" key="2">
    <source>
        <dbReference type="RuleBase" id="RU003749"/>
    </source>
</evidence>
<dbReference type="CDD" id="cd07043">
    <property type="entry name" value="STAS_anti-anti-sigma_factors"/>
    <property type="match status" value="1"/>
</dbReference>
<comment type="similarity">
    <text evidence="1 2">Belongs to the anti-sigma-factor antagonist family.</text>
</comment>
<organism evidence="4 5">
    <name type="scientific">Actinophytocola glycyrrhizae</name>
    <dbReference type="NCBI Taxonomy" id="2044873"/>
    <lineage>
        <taxon>Bacteria</taxon>
        <taxon>Bacillati</taxon>
        <taxon>Actinomycetota</taxon>
        <taxon>Actinomycetes</taxon>
        <taxon>Pseudonocardiales</taxon>
        <taxon>Pseudonocardiaceae</taxon>
    </lineage>
</organism>
<gene>
    <name evidence="4" type="ORF">ACFPCV_38065</name>
</gene>
<evidence type="ECO:0000256" key="1">
    <source>
        <dbReference type="ARBA" id="ARBA00009013"/>
    </source>
</evidence>
<accession>A0ABV9SCD2</accession>
<reference evidence="5" key="1">
    <citation type="journal article" date="2019" name="Int. J. Syst. Evol. Microbiol.">
        <title>The Global Catalogue of Microorganisms (GCM) 10K type strain sequencing project: providing services to taxonomists for standard genome sequencing and annotation.</title>
        <authorList>
            <consortium name="The Broad Institute Genomics Platform"/>
            <consortium name="The Broad Institute Genome Sequencing Center for Infectious Disease"/>
            <person name="Wu L."/>
            <person name="Ma J."/>
        </authorList>
    </citation>
    <scope>NUCLEOTIDE SEQUENCE [LARGE SCALE GENOMIC DNA]</scope>
    <source>
        <strain evidence="5">ZS-22-S1</strain>
    </source>
</reference>
<dbReference type="InterPro" id="IPR002645">
    <property type="entry name" value="STAS_dom"/>
</dbReference>
<proteinExistence type="inferred from homology"/>
<dbReference type="RefSeq" id="WP_378062332.1">
    <property type="nucleotide sequence ID" value="NZ_JBHSIS010000028.1"/>
</dbReference>
<keyword evidence="5" id="KW-1185">Reference proteome</keyword>
<evidence type="ECO:0000313" key="4">
    <source>
        <dbReference type="EMBL" id="MFC4859335.1"/>
    </source>
</evidence>
<dbReference type="PANTHER" id="PTHR33495">
    <property type="entry name" value="ANTI-SIGMA FACTOR ANTAGONIST TM_1081-RELATED-RELATED"/>
    <property type="match status" value="1"/>
</dbReference>
<evidence type="ECO:0000259" key="3">
    <source>
        <dbReference type="PROSITE" id="PS50801"/>
    </source>
</evidence>
<dbReference type="EMBL" id="JBHSIS010000028">
    <property type="protein sequence ID" value="MFC4859335.1"/>
    <property type="molecule type" value="Genomic_DNA"/>
</dbReference>
<dbReference type="Pfam" id="PF01740">
    <property type="entry name" value="STAS"/>
    <property type="match status" value="1"/>
</dbReference>
<dbReference type="PROSITE" id="PS50801">
    <property type="entry name" value="STAS"/>
    <property type="match status" value="1"/>
</dbReference>
<feature type="domain" description="STAS" evidence="3">
    <location>
        <begin position="14"/>
        <end position="122"/>
    </location>
</feature>
<dbReference type="SUPFAM" id="SSF52091">
    <property type="entry name" value="SpoIIaa-like"/>
    <property type="match status" value="1"/>
</dbReference>
<dbReference type="NCBIfam" id="TIGR00377">
    <property type="entry name" value="ant_ant_sig"/>
    <property type="match status" value="1"/>
</dbReference>
<comment type="caution">
    <text evidence="4">The sequence shown here is derived from an EMBL/GenBank/DDBJ whole genome shotgun (WGS) entry which is preliminary data.</text>
</comment>
<dbReference type="InterPro" id="IPR036513">
    <property type="entry name" value="STAS_dom_sf"/>
</dbReference>
<protein>
    <recommendedName>
        <fullName evidence="2">Anti-sigma factor antagonist</fullName>
    </recommendedName>
</protein>
<name>A0ABV9SCD2_9PSEU</name>
<dbReference type="Proteomes" id="UP001595859">
    <property type="component" value="Unassembled WGS sequence"/>
</dbReference>
<evidence type="ECO:0000313" key="5">
    <source>
        <dbReference type="Proteomes" id="UP001595859"/>
    </source>
</evidence>
<dbReference type="InterPro" id="IPR003658">
    <property type="entry name" value="Anti-sigma_ant"/>
</dbReference>
<sequence length="122" mass="12457">MSNASLPPGDRFGATVDVEQHGIAVVLRVAGELDLVTTPVLSEACTKALRSAPPVLVIDLTGVTFLASVGMSAIVAAHEAGGEQTKVRVVGGSRDTLRPIRVTGLDNLLSIYPDVPSALAGA</sequence>